<dbReference type="eggNOG" id="COG0577">
    <property type="taxonomic scope" value="Bacteria"/>
</dbReference>
<evidence type="ECO:0000259" key="9">
    <source>
        <dbReference type="Pfam" id="PF12704"/>
    </source>
</evidence>
<comment type="caution">
    <text evidence="10">The sequence shown here is derived from an EMBL/GenBank/DDBJ whole genome shotgun (WGS) entry which is preliminary data.</text>
</comment>
<dbReference type="AlphaFoldDB" id="K9E978"/>
<evidence type="ECO:0000256" key="6">
    <source>
        <dbReference type="ARBA" id="ARBA00038076"/>
    </source>
</evidence>
<evidence type="ECO:0000313" key="10">
    <source>
        <dbReference type="EMBL" id="EKU93779.1"/>
    </source>
</evidence>
<evidence type="ECO:0008006" key="12">
    <source>
        <dbReference type="Google" id="ProtNLM"/>
    </source>
</evidence>
<keyword evidence="5 7" id="KW-0472">Membrane</keyword>
<gene>
    <name evidence="10" type="ORF">HMPREF9698_00727</name>
</gene>
<dbReference type="Pfam" id="PF02687">
    <property type="entry name" value="FtsX"/>
    <property type="match status" value="1"/>
</dbReference>
<keyword evidence="2" id="KW-1003">Cell membrane</keyword>
<keyword evidence="4 7" id="KW-1133">Transmembrane helix</keyword>
<evidence type="ECO:0000256" key="1">
    <source>
        <dbReference type="ARBA" id="ARBA00004651"/>
    </source>
</evidence>
<name>K9E978_9LACT</name>
<feature type="domain" description="ABC3 transporter permease C-terminal" evidence="8">
    <location>
        <begin position="306"/>
        <end position="418"/>
    </location>
</feature>
<dbReference type="GO" id="GO:0005886">
    <property type="term" value="C:plasma membrane"/>
    <property type="evidence" value="ECO:0007669"/>
    <property type="project" value="UniProtKB-SubCell"/>
</dbReference>
<evidence type="ECO:0000256" key="4">
    <source>
        <dbReference type="ARBA" id="ARBA00022989"/>
    </source>
</evidence>
<comment type="subcellular location">
    <subcellularLocation>
        <location evidence="1">Cell membrane</location>
        <topology evidence="1">Multi-pass membrane protein</topology>
    </subcellularLocation>
</comment>
<dbReference type="Proteomes" id="UP000009875">
    <property type="component" value="Unassembled WGS sequence"/>
</dbReference>
<dbReference type="InterPro" id="IPR025857">
    <property type="entry name" value="MacB_PCD"/>
</dbReference>
<dbReference type="EMBL" id="AGXA01000016">
    <property type="protein sequence ID" value="EKU93779.1"/>
    <property type="molecule type" value="Genomic_DNA"/>
</dbReference>
<dbReference type="PATRIC" id="fig|883081.3.peg.725"/>
<dbReference type="PANTHER" id="PTHR30572">
    <property type="entry name" value="MEMBRANE COMPONENT OF TRANSPORTER-RELATED"/>
    <property type="match status" value="1"/>
</dbReference>
<feature type="transmembrane region" description="Helical" evidence="7">
    <location>
        <begin position="21"/>
        <end position="45"/>
    </location>
</feature>
<feature type="transmembrane region" description="Helical" evidence="7">
    <location>
        <begin position="348"/>
        <end position="377"/>
    </location>
</feature>
<dbReference type="Pfam" id="PF12704">
    <property type="entry name" value="MacB_PCD"/>
    <property type="match status" value="1"/>
</dbReference>
<dbReference type="OrthoDB" id="9770036at2"/>
<protein>
    <recommendedName>
        <fullName evidence="12">ABC3 transporter permease protein domain-containing protein</fullName>
    </recommendedName>
</protein>
<feature type="domain" description="MacB-like periplasmic core" evidence="9">
    <location>
        <begin position="21"/>
        <end position="267"/>
    </location>
</feature>
<keyword evidence="11" id="KW-1185">Reference proteome</keyword>
<proteinExistence type="inferred from homology"/>
<dbReference type="GO" id="GO:0022857">
    <property type="term" value="F:transmembrane transporter activity"/>
    <property type="evidence" value="ECO:0007669"/>
    <property type="project" value="TreeGrafter"/>
</dbReference>
<evidence type="ECO:0000259" key="8">
    <source>
        <dbReference type="Pfam" id="PF02687"/>
    </source>
</evidence>
<feature type="transmembrane region" description="Helical" evidence="7">
    <location>
        <begin position="299"/>
        <end position="327"/>
    </location>
</feature>
<evidence type="ECO:0000256" key="7">
    <source>
        <dbReference type="SAM" id="Phobius"/>
    </source>
</evidence>
<comment type="similarity">
    <text evidence="6">Belongs to the ABC-4 integral membrane protein family.</text>
</comment>
<evidence type="ECO:0000256" key="2">
    <source>
        <dbReference type="ARBA" id="ARBA00022475"/>
    </source>
</evidence>
<organism evidence="10 11">
    <name type="scientific">Alloiococcus otitis ATCC 51267</name>
    <dbReference type="NCBI Taxonomy" id="883081"/>
    <lineage>
        <taxon>Bacteria</taxon>
        <taxon>Bacillati</taxon>
        <taxon>Bacillota</taxon>
        <taxon>Bacilli</taxon>
        <taxon>Lactobacillales</taxon>
        <taxon>Carnobacteriaceae</taxon>
        <taxon>Alloiococcus</taxon>
    </lineage>
</organism>
<dbReference type="HOGENOM" id="CLU_000604_8_0_9"/>
<sequence>MRLSELLKTAFLTMKLNKRRTILTMFGIVIGIAAVITILSLGAGYRKQMVDSLTKDSQGRINQSFYFINEETVDDYLSLKPFTEENLETIKTMPGVLDADLGNTEEEEHYLEVKSNESSVGSPDDMEGEYEDNYVNVKPSENVQANLLAGRALTKLDSDRHLRYAMIDSDLASRLFPNELNFDALIHRTLTVEGQAFTLVGIYESQEPTDPEAMDSPFQEAISTPPQVYLPQETFTLLNGPVFPDFNLNVYYQEGSNMAQTNRQIKNYLEEAGGENDKGSYDYDDVSEFMTEIGRQLQLITLFITFIASISLFIAGVGVMNMMYISVSERTKEIGIRRAMGASKKSIQLQFLFEGIAITLVGGLLGYLLGIGLAFIISNYLPYNAIIDLPTALVSVIVSTVIGLVFSVFPARTAAKKNVVEILR</sequence>
<accession>K9E978</accession>
<feature type="transmembrane region" description="Helical" evidence="7">
    <location>
        <begin position="389"/>
        <end position="409"/>
    </location>
</feature>
<dbReference type="InterPro" id="IPR050250">
    <property type="entry name" value="Macrolide_Exporter_MacB"/>
</dbReference>
<dbReference type="InterPro" id="IPR003838">
    <property type="entry name" value="ABC3_permease_C"/>
</dbReference>
<reference evidence="10 11" key="1">
    <citation type="submission" date="2012-09" db="EMBL/GenBank/DDBJ databases">
        <title>The Genome Sequence of Alloiococcus otitis ATCC 51267.</title>
        <authorList>
            <consortium name="The Broad Institute Genome Sequencing Platform"/>
            <person name="Earl A."/>
            <person name="Ward D."/>
            <person name="Feldgarden M."/>
            <person name="Gevers D."/>
            <person name="Huys G."/>
            <person name="Walker B."/>
            <person name="Young S.K."/>
            <person name="Zeng Q."/>
            <person name="Gargeya S."/>
            <person name="Fitzgerald M."/>
            <person name="Haas B."/>
            <person name="Abouelleil A."/>
            <person name="Alvarado L."/>
            <person name="Arachchi H.M."/>
            <person name="Berlin A.M."/>
            <person name="Chapman S.B."/>
            <person name="Goldberg J."/>
            <person name="Griggs A."/>
            <person name="Gujja S."/>
            <person name="Hansen M."/>
            <person name="Howarth C."/>
            <person name="Imamovic A."/>
            <person name="Larimer J."/>
            <person name="McCowen C."/>
            <person name="Montmayeur A."/>
            <person name="Murphy C."/>
            <person name="Neiman D."/>
            <person name="Pearson M."/>
            <person name="Priest M."/>
            <person name="Roberts A."/>
            <person name="Saif S."/>
            <person name="Shea T."/>
            <person name="Sisk P."/>
            <person name="Sykes S."/>
            <person name="Wortman J."/>
            <person name="Nusbaum C."/>
            <person name="Birren B."/>
        </authorList>
    </citation>
    <scope>NUCLEOTIDE SEQUENCE [LARGE SCALE GENOMIC DNA]</scope>
    <source>
        <strain evidence="10 11">ATCC 51267</strain>
    </source>
</reference>
<dbReference type="PANTHER" id="PTHR30572:SF4">
    <property type="entry name" value="ABC TRANSPORTER PERMEASE YTRF"/>
    <property type="match status" value="1"/>
</dbReference>
<dbReference type="RefSeq" id="WP_003777458.1">
    <property type="nucleotide sequence ID" value="NZ_JH992958.1"/>
</dbReference>
<evidence type="ECO:0000256" key="5">
    <source>
        <dbReference type="ARBA" id="ARBA00023136"/>
    </source>
</evidence>
<evidence type="ECO:0000313" key="11">
    <source>
        <dbReference type="Proteomes" id="UP000009875"/>
    </source>
</evidence>
<evidence type="ECO:0000256" key="3">
    <source>
        <dbReference type="ARBA" id="ARBA00022692"/>
    </source>
</evidence>
<keyword evidence="3 7" id="KW-0812">Transmembrane</keyword>
<dbReference type="STRING" id="883081.HMPREF9698_00727"/>